<dbReference type="PROSITE" id="PS01096">
    <property type="entry name" value="PPIC_PPIASE_1"/>
    <property type="match status" value="1"/>
</dbReference>
<dbReference type="InterPro" id="IPR027304">
    <property type="entry name" value="Trigger_fact/SurA_dom_sf"/>
</dbReference>
<dbReference type="PANTHER" id="PTHR47245">
    <property type="entry name" value="PEPTIDYLPROLYL ISOMERASE"/>
    <property type="match status" value="1"/>
</dbReference>
<keyword evidence="3 7" id="KW-0732">Signal</keyword>
<dbReference type="InterPro" id="IPR000297">
    <property type="entry name" value="PPIase_PpiC"/>
</dbReference>
<feature type="domain" description="PpiC" evidence="8">
    <location>
        <begin position="167"/>
        <end position="267"/>
    </location>
</feature>
<keyword evidence="5 6" id="KW-0413">Isomerase</keyword>
<dbReference type="InterPro" id="IPR050245">
    <property type="entry name" value="PrsA_foldase"/>
</dbReference>
<dbReference type="Pfam" id="PF13624">
    <property type="entry name" value="SurA_N_3"/>
    <property type="match status" value="1"/>
</dbReference>
<dbReference type="GO" id="GO:0003755">
    <property type="term" value="F:peptidyl-prolyl cis-trans isomerase activity"/>
    <property type="evidence" value="ECO:0007669"/>
    <property type="project" value="UniProtKB-KW"/>
</dbReference>
<evidence type="ECO:0000313" key="10">
    <source>
        <dbReference type="Proteomes" id="UP000317178"/>
    </source>
</evidence>
<evidence type="ECO:0000256" key="5">
    <source>
        <dbReference type="ARBA" id="ARBA00023235"/>
    </source>
</evidence>
<dbReference type="Proteomes" id="UP000317178">
    <property type="component" value="Chromosome"/>
</dbReference>
<dbReference type="PROSITE" id="PS50198">
    <property type="entry name" value="PPIC_PPIASE_2"/>
    <property type="match status" value="1"/>
</dbReference>
<evidence type="ECO:0000256" key="2">
    <source>
        <dbReference type="ARBA" id="ARBA00013194"/>
    </source>
</evidence>
<keyword evidence="4 6" id="KW-0697">Rotamase</keyword>
<proteinExistence type="predicted"/>
<organism evidence="9 10">
    <name type="scientific">Polystyrenella longa</name>
    <dbReference type="NCBI Taxonomy" id="2528007"/>
    <lineage>
        <taxon>Bacteria</taxon>
        <taxon>Pseudomonadati</taxon>
        <taxon>Planctomycetota</taxon>
        <taxon>Planctomycetia</taxon>
        <taxon>Planctomycetales</taxon>
        <taxon>Planctomycetaceae</taxon>
        <taxon>Polystyrenella</taxon>
    </lineage>
</organism>
<dbReference type="Pfam" id="PF00639">
    <property type="entry name" value="Rotamase"/>
    <property type="match status" value="1"/>
</dbReference>
<accession>A0A518CR33</accession>
<dbReference type="PANTHER" id="PTHR47245:SF1">
    <property type="entry name" value="FOLDASE PROTEIN PRSA"/>
    <property type="match status" value="1"/>
</dbReference>
<reference evidence="9 10" key="1">
    <citation type="submission" date="2019-02" db="EMBL/GenBank/DDBJ databases">
        <title>Deep-cultivation of Planctomycetes and their phenomic and genomic characterization uncovers novel biology.</title>
        <authorList>
            <person name="Wiegand S."/>
            <person name="Jogler M."/>
            <person name="Boedeker C."/>
            <person name="Pinto D."/>
            <person name="Vollmers J."/>
            <person name="Rivas-Marin E."/>
            <person name="Kohn T."/>
            <person name="Peeters S.H."/>
            <person name="Heuer A."/>
            <person name="Rast P."/>
            <person name="Oberbeckmann S."/>
            <person name="Bunk B."/>
            <person name="Jeske O."/>
            <person name="Meyerdierks A."/>
            <person name="Storesund J.E."/>
            <person name="Kallscheuer N."/>
            <person name="Luecker S."/>
            <person name="Lage O.M."/>
            <person name="Pohl T."/>
            <person name="Merkel B.J."/>
            <person name="Hornburger P."/>
            <person name="Mueller R.-W."/>
            <person name="Bruemmer F."/>
            <person name="Labrenz M."/>
            <person name="Spormann A.M."/>
            <person name="Op den Camp H."/>
            <person name="Overmann J."/>
            <person name="Amann R."/>
            <person name="Jetten M.S.M."/>
            <person name="Mascher T."/>
            <person name="Medema M.H."/>
            <person name="Devos D.P."/>
            <person name="Kaster A.-K."/>
            <person name="Ovreas L."/>
            <person name="Rohde M."/>
            <person name="Galperin M.Y."/>
            <person name="Jogler C."/>
        </authorList>
    </citation>
    <scope>NUCLEOTIDE SEQUENCE [LARGE SCALE GENOMIC DNA]</scope>
    <source>
        <strain evidence="9 10">Pla110</strain>
    </source>
</reference>
<dbReference type="Gene3D" id="3.10.50.40">
    <property type="match status" value="1"/>
</dbReference>
<dbReference type="OrthoDB" id="14196at2"/>
<dbReference type="EMBL" id="CP036281">
    <property type="protein sequence ID" value="QDU81664.1"/>
    <property type="molecule type" value="Genomic_DNA"/>
</dbReference>
<comment type="catalytic activity">
    <reaction evidence="1">
        <text>[protein]-peptidylproline (omega=180) = [protein]-peptidylproline (omega=0)</text>
        <dbReference type="Rhea" id="RHEA:16237"/>
        <dbReference type="Rhea" id="RHEA-COMP:10747"/>
        <dbReference type="Rhea" id="RHEA-COMP:10748"/>
        <dbReference type="ChEBI" id="CHEBI:83833"/>
        <dbReference type="ChEBI" id="CHEBI:83834"/>
        <dbReference type="EC" id="5.2.1.8"/>
    </reaction>
</comment>
<evidence type="ECO:0000259" key="8">
    <source>
        <dbReference type="PROSITE" id="PS50198"/>
    </source>
</evidence>
<dbReference type="InterPro" id="IPR046357">
    <property type="entry name" value="PPIase_dom_sf"/>
</dbReference>
<evidence type="ECO:0000256" key="7">
    <source>
        <dbReference type="SAM" id="SignalP"/>
    </source>
</evidence>
<evidence type="ECO:0000256" key="3">
    <source>
        <dbReference type="ARBA" id="ARBA00022729"/>
    </source>
</evidence>
<evidence type="ECO:0000313" key="9">
    <source>
        <dbReference type="EMBL" id="QDU81664.1"/>
    </source>
</evidence>
<dbReference type="KEGG" id="plon:Pla110_34080"/>
<sequence length="308" mass="35467" precursor="true">MNGKMAFRSARWIAMTFLILGMLAWSSSVMAQNNKPLVQVNGTTITERDLQLQFLTRNIPAEQQLELRESFLNDLIEQRLIQEYLQEEKVQVNKVRVEESLSRVYKIIREADRDPVEVLERLGLNEQMLRDELMLPLAWQVHLEEKVSSDKLREFYVQQGRYRQFDGTKLHLRQIFLKLRTADAVDEMVERMNQIAQQISDGKIDFGDAARKYSEAPTAAQGGDLGFVPYEGVMPLSITGPAFALQKGELSEPFVSPFGVHLIQVVDEKPGDLSLEDVRTEVWNAMSESVWNDIVSHRRDEADIEWIK</sequence>
<feature type="chain" id="PRO_5021719643" description="peptidylprolyl isomerase" evidence="7">
    <location>
        <begin position="32"/>
        <end position="308"/>
    </location>
</feature>
<keyword evidence="10" id="KW-1185">Reference proteome</keyword>
<dbReference type="AlphaFoldDB" id="A0A518CR33"/>
<evidence type="ECO:0000256" key="6">
    <source>
        <dbReference type="PROSITE-ProRule" id="PRU00278"/>
    </source>
</evidence>
<dbReference type="Gene3D" id="1.10.4030.10">
    <property type="entry name" value="Porin chaperone SurA, peptide-binding domain"/>
    <property type="match status" value="1"/>
</dbReference>
<dbReference type="InterPro" id="IPR023058">
    <property type="entry name" value="PPIase_PpiC_CS"/>
</dbReference>
<name>A0A518CR33_9PLAN</name>
<gene>
    <name evidence="9" type="primary">surA</name>
    <name evidence="9" type="ORF">Pla110_34080</name>
</gene>
<evidence type="ECO:0000256" key="1">
    <source>
        <dbReference type="ARBA" id="ARBA00000971"/>
    </source>
</evidence>
<dbReference type="EC" id="5.2.1.8" evidence="2"/>
<dbReference type="SUPFAM" id="SSF109998">
    <property type="entry name" value="Triger factor/SurA peptide-binding domain-like"/>
    <property type="match status" value="1"/>
</dbReference>
<evidence type="ECO:0000256" key="4">
    <source>
        <dbReference type="ARBA" id="ARBA00023110"/>
    </source>
</evidence>
<feature type="signal peptide" evidence="7">
    <location>
        <begin position="1"/>
        <end position="31"/>
    </location>
</feature>
<protein>
    <recommendedName>
        <fullName evidence="2">peptidylprolyl isomerase</fullName>
        <ecNumber evidence="2">5.2.1.8</ecNumber>
    </recommendedName>
</protein>
<dbReference type="SUPFAM" id="SSF54534">
    <property type="entry name" value="FKBP-like"/>
    <property type="match status" value="1"/>
</dbReference>